<dbReference type="PANTHER" id="PTHR43133:SF46">
    <property type="entry name" value="RNA POLYMERASE SIGMA-70 FACTOR ECF SUBFAMILY"/>
    <property type="match status" value="1"/>
</dbReference>
<dbReference type="RefSeq" id="WP_114999456.1">
    <property type="nucleotide sequence ID" value="NZ_UFXS01000001.1"/>
</dbReference>
<dbReference type="InterPro" id="IPR013324">
    <property type="entry name" value="RNA_pol_sigma_r3/r4-like"/>
</dbReference>
<dbReference type="GO" id="GO:0006352">
    <property type="term" value="P:DNA-templated transcription initiation"/>
    <property type="evidence" value="ECO:0007669"/>
    <property type="project" value="InterPro"/>
</dbReference>
<dbReference type="PANTHER" id="PTHR43133">
    <property type="entry name" value="RNA POLYMERASE ECF-TYPE SIGMA FACTO"/>
    <property type="match status" value="1"/>
</dbReference>
<protein>
    <submittedName>
        <fullName evidence="5">RNA polymerase sigma factor RpoE</fullName>
    </submittedName>
</protein>
<keyword evidence="4" id="KW-0804">Transcription</keyword>
<keyword evidence="3" id="KW-0731">Sigma factor</keyword>
<name>A0A376G3T4_9FLAO</name>
<organism evidence="5 6">
    <name type="scientific">Empedobacter falsenii</name>
    <dbReference type="NCBI Taxonomy" id="343874"/>
    <lineage>
        <taxon>Bacteria</taxon>
        <taxon>Pseudomonadati</taxon>
        <taxon>Bacteroidota</taxon>
        <taxon>Flavobacteriia</taxon>
        <taxon>Flavobacteriales</taxon>
        <taxon>Weeksellaceae</taxon>
        <taxon>Empedobacter</taxon>
    </lineage>
</organism>
<evidence type="ECO:0000256" key="1">
    <source>
        <dbReference type="ARBA" id="ARBA00010641"/>
    </source>
</evidence>
<dbReference type="Gene3D" id="1.10.1740.10">
    <property type="match status" value="1"/>
</dbReference>
<dbReference type="STRING" id="343874.GCA_000805695_02726"/>
<dbReference type="InterPro" id="IPR039425">
    <property type="entry name" value="RNA_pol_sigma-70-like"/>
</dbReference>
<dbReference type="InterPro" id="IPR013325">
    <property type="entry name" value="RNA_pol_sigma_r2"/>
</dbReference>
<reference evidence="5 6" key="1">
    <citation type="submission" date="2018-06" db="EMBL/GenBank/DDBJ databases">
        <authorList>
            <consortium name="Pathogen Informatics"/>
            <person name="Doyle S."/>
        </authorList>
    </citation>
    <scope>NUCLEOTIDE SEQUENCE [LARGE SCALE GENOMIC DNA]</scope>
    <source>
        <strain evidence="5 6">NCTC13456</strain>
    </source>
</reference>
<evidence type="ECO:0000313" key="5">
    <source>
        <dbReference type="EMBL" id="STD54964.1"/>
    </source>
</evidence>
<dbReference type="GO" id="GO:0016987">
    <property type="term" value="F:sigma factor activity"/>
    <property type="evidence" value="ECO:0007669"/>
    <property type="project" value="UniProtKB-KW"/>
</dbReference>
<comment type="similarity">
    <text evidence="1">Belongs to the sigma-70 factor family. ECF subfamily.</text>
</comment>
<dbReference type="SUPFAM" id="SSF88946">
    <property type="entry name" value="Sigma2 domain of RNA polymerase sigma factors"/>
    <property type="match status" value="1"/>
</dbReference>
<keyword evidence="2" id="KW-0805">Transcription regulation</keyword>
<evidence type="ECO:0000256" key="4">
    <source>
        <dbReference type="ARBA" id="ARBA00023163"/>
    </source>
</evidence>
<evidence type="ECO:0000256" key="2">
    <source>
        <dbReference type="ARBA" id="ARBA00023015"/>
    </source>
</evidence>
<dbReference type="AlphaFoldDB" id="A0A376G3T4"/>
<accession>A0A376G3T4</accession>
<dbReference type="Proteomes" id="UP000254737">
    <property type="component" value="Unassembled WGS sequence"/>
</dbReference>
<dbReference type="EMBL" id="UFXS01000001">
    <property type="protein sequence ID" value="STD54964.1"/>
    <property type="molecule type" value="Genomic_DNA"/>
</dbReference>
<proteinExistence type="inferred from homology"/>
<evidence type="ECO:0000313" key="6">
    <source>
        <dbReference type="Proteomes" id="UP000254737"/>
    </source>
</evidence>
<evidence type="ECO:0000256" key="3">
    <source>
        <dbReference type="ARBA" id="ARBA00023082"/>
    </source>
</evidence>
<dbReference type="SUPFAM" id="SSF88659">
    <property type="entry name" value="Sigma3 and sigma4 domains of RNA polymerase sigma factors"/>
    <property type="match status" value="1"/>
</dbReference>
<gene>
    <name evidence="5" type="ORF">NCTC13456_01292</name>
</gene>
<sequence length="260" mass="31107">MLEKEFELLKKGNSTAFERIYVRYNKRIFWFGKQIIKDEFVVECLVQDVFLKLWEYREKMESPDHIFFFLRLVMKYSCYSHYAKPKNKFFRTVSSLESYENYQSYLAGYEPADNIQNLIDHDRQQHYYEEIIKVLPLLSDERKHLIELCLKHGFQYKAIANAMGRGITETSNEIKHAIADLKMILNHQDKLVIKTKTVSTVEKQNQISETQSLILKLRCERKQSFANIAEELQLSQKEVHNEFIVAYKFTQQNKVKFLNY</sequence>